<keyword evidence="4" id="KW-0597">Phosphoprotein</keyword>
<dbReference type="PROSITE" id="PS50888">
    <property type="entry name" value="BHLH"/>
    <property type="match status" value="1"/>
</dbReference>
<evidence type="ECO:0000256" key="6">
    <source>
        <dbReference type="ARBA" id="ARBA00023125"/>
    </source>
</evidence>
<keyword evidence="6" id="KW-0238">DNA-binding</keyword>
<accession>A0A914BBD1</accession>
<protein>
    <recommendedName>
        <fullName evidence="2">Protein max</fullName>
    </recommendedName>
    <alternativeName>
        <fullName evidence="10">Myc-associated factor X</fullName>
    </alternativeName>
</protein>
<sequence>MSDDEPDVEIESDAEKRAHHNALERKRRDHIKDSFNSLRDAVPNLEGEKASRAQILNKATEYIEFMRRKNNSHQSDIDGLKRQNLQLDQQIRQLEKSPGDPLVVSNGLALLSNPKGPAISAFDEESDSDSDSSEERSHIPPKRLKMGDGSSHEGSASISSVIKLPVNKT</sequence>
<evidence type="ECO:0000256" key="7">
    <source>
        <dbReference type="ARBA" id="ARBA00023159"/>
    </source>
</evidence>
<dbReference type="CDD" id="cd11406">
    <property type="entry name" value="bHLHzip_Max"/>
    <property type="match status" value="1"/>
</dbReference>
<dbReference type="Gene3D" id="4.10.280.10">
    <property type="entry name" value="Helix-loop-helix DNA-binding domain"/>
    <property type="match status" value="1"/>
</dbReference>
<organism evidence="13 14">
    <name type="scientific">Patiria miniata</name>
    <name type="common">Bat star</name>
    <name type="synonym">Asterina miniata</name>
    <dbReference type="NCBI Taxonomy" id="46514"/>
    <lineage>
        <taxon>Eukaryota</taxon>
        <taxon>Metazoa</taxon>
        <taxon>Echinodermata</taxon>
        <taxon>Eleutherozoa</taxon>
        <taxon>Asterozoa</taxon>
        <taxon>Asteroidea</taxon>
        <taxon>Valvatacea</taxon>
        <taxon>Valvatida</taxon>
        <taxon>Asterinidae</taxon>
        <taxon>Patiria</taxon>
    </lineage>
</organism>
<evidence type="ECO:0000256" key="1">
    <source>
        <dbReference type="ARBA" id="ARBA00007628"/>
    </source>
</evidence>
<dbReference type="GO" id="GO:0046983">
    <property type="term" value="F:protein dimerization activity"/>
    <property type="evidence" value="ECO:0007669"/>
    <property type="project" value="InterPro"/>
</dbReference>
<dbReference type="Pfam" id="PF00010">
    <property type="entry name" value="HLH"/>
    <property type="match status" value="1"/>
</dbReference>
<dbReference type="FunFam" id="4.10.280.10:FF:000023">
    <property type="entry name" value="MAX isoform 13"/>
    <property type="match status" value="1"/>
</dbReference>
<comment type="similarity">
    <text evidence="1">Belongs to the MAX family.</text>
</comment>
<keyword evidence="14" id="KW-1185">Reference proteome</keyword>
<evidence type="ECO:0000256" key="2">
    <source>
        <dbReference type="ARBA" id="ARBA00017633"/>
    </source>
</evidence>
<dbReference type="AlphaFoldDB" id="A0A914BBD1"/>
<dbReference type="PANTHER" id="PTHR10328:SF3">
    <property type="entry name" value="PROTEIN MAX"/>
    <property type="match status" value="1"/>
</dbReference>
<dbReference type="RefSeq" id="XP_038073528.1">
    <property type="nucleotide sequence ID" value="XM_038217600.1"/>
</dbReference>
<feature type="compositionally biased region" description="Basic and acidic residues" evidence="11">
    <location>
        <begin position="13"/>
        <end position="28"/>
    </location>
</feature>
<keyword evidence="7" id="KW-0010">Activator</keyword>
<evidence type="ECO:0000313" key="13">
    <source>
        <dbReference type="EnsemblMetazoa" id="XP_038073528.1"/>
    </source>
</evidence>
<dbReference type="InterPro" id="IPR036638">
    <property type="entry name" value="HLH_DNA-bd_sf"/>
</dbReference>
<feature type="region of interest" description="Disordered" evidence="11">
    <location>
        <begin position="1"/>
        <end position="28"/>
    </location>
</feature>
<evidence type="ECO:0000256" key="5">
    <source>
        <dbReference type="ARBA" id="ARBA00023015"/>
    </source>
</evidence>
<evidence type="ECO:0000313" key="14">
    <source>
        <dbReference type="Proteomes" id="UP000887568"/>
    </source>
</evidence>
<evidence type="ECO:0000256" key="10">
    <source>
        <dbReference type="ARBA" id="ARBA00029944"/>
    </source>
</evidence>
<dbReference type="OMA" id="YRRMSEN"/>
<feature type="compositionally biased region" description="Acidic residues" evidence="11">
    <location>
        <begin position="1"/>
        <end position="12"/>
    </location>
</feature>
<dbReference type="PANTHER" id="PTHR10328">
    <property type="entry name" value="PROTEIN MAX MYC-ASSOCIATED FACTOR X"/>
    <property type="match status" value="1"/>
</dbReference>
<dbReference type="OrthoDB" id="8964853at2759"/>
<keyword evidence="3" id="KW-0678">Repressor</keyword>
<dbReference type="Proteomes" id="UP000887568">
    <property type="component" value="Unplaced"/>
</dbReference>
<evidence type="ECO:0000259" key="12">
    <source>
        <dbReference type="PROSITE" id="PS50888"/>
    </source>
</evidence>
<evidence type="ECO:0000256" key="9">
    <source>
        <dbReference type="ARBA" id="ARBA00023242"/>
    </source>
</evidence>
<dbReference type="EnsemblMetazoa" id="XM_038217600.1">
    <property type="protein sequence ID" value="XP_038073528.1"/>
    <property type="gene ID" value="LOC119741728"/>
</dbReference>
<dbReference type="SMART" id="SM00353">
    <property type="entry name" value="HLH"/>
    <property type="match status" value="1"/>
</dbReference>
<dbReference type="GO" id="GO:0003700">
    <property type="term" value="F:DNA-binding transcription factor activity"/>
    <property type="evidence" value="ECO:0007669"/>
    <property type="project" value="TreeGrafter"/>
</dbReference>
<keyword evidence="9" id="KW-0539">Nucleus</keyword>
<dbReference type="GO" id="GO:0003677">
    <property type="term" value="F:DNA binding"/>
    <property type="evidence" value="ECO:0007669"/>
    <property type="project" value="UniProtKB-KW"/>
</dbReference>
<evidence type="ECO:0000256" key="4">
    <source>
        <dbReference type="ARBA" id="ARBA00022553"/>
    </source>
</evidence>
<dbReference type="GO" id="GO:0090575">
    <property type="term" value="C:RNA polymerase II transcription regulator complex"/>
    <property type="evidence" value="ECO:0007669"/>
    <property type="project" value="TreeGrafter"/>
</dbReference>
<keyword evidence="8" id="KW-0804">Transcription</keyword>
<evidence type="ECO:0000256" key="11">
    <source>
        <dbReference type="SAM" id="MobiDB-lite"/>
    </source>
</evidence>
<proteinExistence type="inferred from homology"/>
<feature type="compositionally biased region" description="Acidic residues" evidence="11">
    <location>
        <begin position="122"/>
        <end position="132"/>
    </location>
</feature>
<name>A0A914BBD1_PATMI</name>
<evidence type="ECO:0000256" key="8">
    <source>
        <dbReference type="ARBA" id="ARBA00023163"/>
    </source>
</evidence>
<dbReference type="SUPFAM" id="SSF47459">
    <property type="entry name" value="HLH, helix-loop-helix DNA-binding domain"/>
    <property type="match status" value="1"/>
</dbReference>
<dbReference type="GO" id="GO:0045944">
    <property type="term" value="P:positive regulation of transcription by RNA polymerase II"/>
    <property type="evidence" value="ECO:0007669"/>
    <property type="project" value="TreeGrafter"/>
</dbReference>
<feature type="region of interest" description="Disordered" evidence="11">
    <location>
        <begin position="96"/>
        <end position="169"/>
    </location>
</feature>
<feature type="domain" description="BHLH" evidence="12">
    <location>
        <begin position="15"/>
        <end position="66"/>
    </location>
</feature>
<dbReference type="InterPro" id="IPR011598">
    <property type="entry name" value="bHLH_dom"/>
</dbReference>
<dbReference type="GeneID" id="119741728"/>
<reference evidence="13" key="1">
    <citation type="submission" date="2022-11" db="UniProtKB">
        <authorList>
            <consortium name="EnsemblMetazoa"/>
        </authorList>
    </citation>
    <scope>IDENTIFICATION</scope>
</reference>
<keyword evidence="5" id="KW-0805">Transcription regulation</keyword>
<evidence type="ECO:0000256" key="3">
    <source>
        <dbReference type="ARBA" id="ARBA00022491"/>
    </source>
</evidence>